<dbReference type="InterPro" id="IPR001584">
    <property type="entry name" value="Integrase_cat-core"/>
</dbReference>
<gene>
    <name evidence="2" type="ORF">U7230_07720</name>
</gene>
<dbReference type="RefSeq" id="WP_324718138.1">
    <property type="nucleotide sequence ID" value="NZ_CP141615.1"/>
</dbReference>
<feature type="domain" description="Integrase catalytic" evidence="1">
    <location>
        <begin position="1"/>
        <end position="70"/>
    </location>
</feature>
<dbReference type="InterPro" id="IPR036397">
    <property type="entry name" value="RNaseH_sf"/>
</dbReference>
<dbReference type="Proteomes" id="UP001332192">
    <property type="component" value="Chromosome"/>
</dbReference>
<proteinExistence type="predicted"/>
<organism evidence="2 3">
    <name type="scientific">Carboxydichorda subterranea</name>
    <dbReference type="NCBI Taxonomy" id="3109565"/>
    <lineage>
        <taxon>Bacteria</taxon>
        <taxon>Bacillati</taxon>
        <taxon>Bacillota</taxon>
        <taxon>Limnochordia</taxon>
        <taxon>Limnochordales</taxon>
        <taxon>Geochordaceae</taxon>
        <taxon>Carboxydichorda</taxon>
    </lineage>
</organism>
<keyword evidence="3" id="KW-1185">Reference proteome</keyword>
<sequence length="70" mass="7667">MADLTQHPTEEGWLYLATVLDGFSRRVVDWAIGEHPTAELVIDALNMAVGTRQPAGGLVHHSDHGAQYWG</sequence>
<dbReference type="InterPro" id="IPR050900">
    <property type="entry name" value="Transposase_IS3/IS150/IS904"/>
</dbReference>
<dbReference type="SUPFAM" id="SSF53098">
    <property type="entry name" value="Ribonuclease H-like"/>
    <property type="match status" value="1"/>
</dbReference>
<accession>A0ABZ1C4I8</accession>
<evidence type="ECO:0000313" key="2">
    <source>
        <dbReference type="EMBL" id="WRP18868.1"/>
    </source>
</evidence>
<dbReference type="Pfam" id="PF00665">
    <property type="entry name" value="rve"/>
    <property type="match status" value="1"/>
</dbReference>
<protein>
    <submittedName>
        <fullName evidence="2">DDE-type integrase/transposase/recombinase</fullName>
    </submittedName>
</protein>
<evidence type="ECO:0000313" key="3">
    <source>
        <dbReference type="Proteomes" id="UP001332192"/>
    </source>
</evidence>
<dbReference type="EMBL" id="CP141615">
    <property type="protein sequence ID" value="WRP18868.1"/>
    <property type="molecule type" value="Genomic_DNA"/>
</dbReference>
<dbReference type="PANTHER" id="PTHR46889">
    <property type="entry name" value="TRANSPOSASE INSF FOR INSERTION SEQUENCE IS3B-RELATED"/>
    <property type="match status" value="1"/>
</dbReference>
<dbReference type="InterPro" id="IPR012337">
    <property type="entry name" value="RNaseH-like_sf"/>
</dbReference>
<reference evidence="2 3" key="1">
    <citation type="journal article" date="2024" name="Front. Microbiol.">
        <title>Novel thermophilic genera Geochorda gen. nov. and Carboxydochorda gen. nov. from the deep terrestrial subsurface reveal the ecophysiological diversity in the class Limnochordia.</title>
        <authorList>
            <person name="Karnachuk O.V."/>
            <person name="Lukina A.P."/>
            <person name="Avakyan M.R."/>
            <person name="Kadnikov V.V."/>
            <person name="Begmatov S."/>
            <person name="Beletsky A.V."/>
            <person name="Vlasova K.G."/>
            <person name="Novikov A.A."/>
            <person name="Shcherbakova V.A."/>
            <person name="Mardanov A.V."/>
            <person name="Ravin N.V."/>
        </authorList>
    </citation>
    <scope>NUCLEOTIDE SEQUENCE [LARGE SCALE GENOMIC DNA]</scope>
    <source>
        <strain evidence="2 3">L945</strain>
    </source>
</reference>
<name>A0ABZ1C4I8_9FIRM</name>
<dbReference type="Gene3D" id="3.30.420.10">
    <property type="entry name" value="Ribonuclease H-like superfamily/Ribonuclease H"/>
    <property type="match status" value="1"/>
</dbReference>
<evidence type="ECO:0000259" key="1">
    <source>
        <dbReference type="PROSITE" id="PS50994"/>
    </source>
</evidence>
<dbReference type="PROSITE" id="PS50994">
    <property type="entry name" value="INTEGRASE"/>
    <property type="match status" value="1"/>
</dbReference>